<reference evidence="3 4" key="1">
    <citation type="journal article" date="2019" name="Sci. Rep.">
        <title>Nanopore sequencing improves the draft genome of the human pathogenic amoeba Naegleria fowleri.</title>
        <authorList>
            <person name="Liechti N."/>
            <person name="Schurch N."/>
            <person name="Bruggmann R."/>
            <person name="Wittwer M."/>
        </authorList>
    </citation>
    <scope>NUCLEOTIDE SEQUENCE [LARGE SCALE GENOMIC DNA]</scope>
    <source>
        <strain evidence="3 4">ATCC 30894</strain>
    </source>
</reference>
<dbReference type="GeneID" id="68116269"/>
<feature type="compositionally biased region" description="Polar residues" evidence="2">
    <location>
        <begin position="98"/>
        <end position="108"/>
    </location>
</feature>
<feature type="compositionally biased region" description="Basic residues" evidence="2">
    <location>
        <begin position="117"/>
        <end position="128"/>
    </location>
</feature>
<dbReference type="RefSeq" id="XP_044557517.1">
    <property type="nucleotide sequence ID" value="XM_044712971.1"/>
</dbReference>
<evidence type="ECO:0000313" key="4">
    <source>
        <dbReference type="Proteomes" id="UP000444721"/>
    </source>
</evidence>
<evidence type="ECO:0000256" key="1">
    <source>
        <dbReference type="SAM" id="Coils"/>
    </source>
</evidence>
<organism evidence="3 4">
    <name type="scientific">Naegleria fowleri</name>
    <name type="common">Brain eating amoeba</name>
    <dbReference type="NCBI Taxonomy" id="5763"/>
    <lineage>
        <taxon>Eukaryota</taxon>
        <taxon>Discoba</taxon>
        <taxon>Heterolobosea</taxon>
        <taxon>Tetramitia</taxon>
        <taxon>Eutetramitia</taxon>
        <taxon>Vahlkampfiidae</taxon>
        <taxon>Naegleria</taxon>
    </lineage>
</organism>
<dbReference type="Proteomes" id="UP000444721">
    <property type="component" value="Unassembled WGS sequence"/>
</dbReference>
<sequence length="212" mass="25252">MNIRIDSCMLHSLERRLERIEQQANYISATLKQLNAKLNEYIRNEENRNCEEKARKPLDHSHHLLQSLQHHLCDAITFRENPSVEKTNDPPVEKDENTLSTLNQPTPSKQEKEYKPKNKPRKTRRTTQAKKQSSTDKGKPKRKTKQKNKLHDHTNHGQKGKILYLYYDDQCYQQFDKKRVMNVRTRKKHLTLYWIQDCSPPFNIINCCDLEL</sequence>
<dbReference type="EMBL" id="VFQX01000066">
    <property type="protein sequence ID" value="KAF0972803.1"/>
    <property type="molecule type" value="Genomic_DNA"/>
</dbReference>
<feature type="region of interest" description="Disordered" evidence="2">
    <location>
        <begin position="81"/>
        <end position="156"/>
    </location>
</feature>
<evidence type="ECO:0000313" key="3">
    <source>
        <dbReference type="EMBL" id="KAF0972803.1"/>
    </source>
</evidence>
<protein>
    <submittedName>
        <fullName evidence="3">Uncharacterized protein</fullName>
    </submittedName>
</protein>
<dbReference type="VEuPathDB" id="AmoebaDB:NfTy_046660"/>
<feature type="compositionally biased region" description="Basic and acidic residues" evidence="2">
    <location>
        <begin position="82"/>
        <end position="97"/>
    </location>
</feature>
<gene>
    <name evidence="3" type="ORF">FDP41_009052</name>
</gene>
<dbReference type="VEuPathDB" id="AmoebaDB:FDP41_009052"/>
<keyword evidence="4" id="KW-1185">Reference proteome</keyword>
<comment type="caution">
    <text evidence="3">The sequence shown here is derived from an EMBL/GenBank/DDBJ whole genome shotgun (WGS) entry which is preliminary data.</text>
</comment>
<keyword evidence="1" id="KW-0175">Coiled coil</keyword>
<proteinExistence type="predicted"/>
<evidence type="ECO:0000256" key="2">
    <source>
        <dbReference type="SAM" id="MobiDB-lite"/>
    </source>
</evidence>
<dbReference type="OrthoDB" id="10583515at2759"/>
<feature type="compositionally biased region" description="Basic residues" evidence="2">
    <location>
        <begin position="139"/>
        <end position="148"/>
    </location>
</feature>
<name>A0A6A5AZP4_NAEFO</name>
<dbReference type="AlphaFoldDB" id="A0A6A5AZP4"/>
<accession>A0A6A5AZP4</accession>
<dbReference type="VEuPathDB" id="AmoebaDB:NF0097650"/>
<feature type="coiled-coil region" evidence="1">
    <location>
        <begin position="10"/>
        <end position="51"/>
    </location>
</feature>